<feature type="compositionally biased region" description="Polar residues" evidence="2">
    <location>
        <begin position="340"/>
        <end position="355"/>
    </location>
</feature>
<accession>W1P1M1</accession>
<dbReference type="KEGG" id="atr:18431869"/>
<dbReference type="EMBL" id="KI394330">
    <property type="protein sequence ID" value="ERN03722.1"/>
    <property type="molecule type" value="Genomic_DNA"/>
</dbReference>
<evidence type="ECO:0008006" key="5">
    <source>
        <dbReference type="Google" id="ProtNLM"/>
    </source>
</evidence>
<evidence type="ECO:0000256" key="2">
    <source>
        <dbReference type="SAM" id="MobiDB-lite"/>
    </source>
</evidence>
<feature type="compositionally biased region" description="Low complexity" evidence="2">
    <location>
        <begin position="208"/>
        <end position="222"/>
    </location>
</feature>
<dbReference type="GO" id="GO:0006355">
    <property type="term" value="P:regulation of DNA-templated transcription"/>
    <property type="evidence" value="ECO:0007669"/>
    <property type="project" value="InterPro"/>
</dbReference>
<protein>
    <recommendedName>
        <fullName evidence="5">Histone acetyltransferase</fullName>
    </recommendedName>
</protein>
<dbReference type="PANTHER" id="PTHR35300:SF4">
    <property type="entry name" value="HISTONE ACETYLTRANSFERASE"/>
    <property type="match status" value="1"/>
</dbReference>
<keyword evidence="1" id="KW-0539">Nucleus</keyword>
<evidence type="ECO:0000313" key="3">
    <source>
        <dbReference type="EMBL" id="ERN03722.1"/>
    </source>
</evidence>
<feature type="compositionally biased region" description="Low complexity" evidence="2">
    <location>
        <begin position="124"/>
        <end position="142"/>
    </location>
</feature>
<dbReference type="eggNOG" id="ENOG502QSKZ">
    <property type="taxonomic scope" value="Eukaryota"/>
</dbReference>
<dbReference type="Proteomes" id="UP000017836">
    <property type="component" value="Unassembled WGS sequence"/>
</dbReference>
<feature type="compositionally biased region" description="Basic and acidic residues" evidence="2">
    <location>
        <begin position="383"/>
        <end position="397"/>
    </location>
</feature>
<evidence type="ECO:0000313" key="4">
    <source>
        <dbReference type="Proteomes" id="UP000017836"/>
    </source>
</evidence>
<name>W1P1M1_AMBTC</name>
<feature type="region of interest" description="Disordered" evidence="2">
    <location>
        <begin position="190"/>
        <end position="222"/>
    </location>
</feature>
<reference evidence="4" key="1">
    <citation type="journal article" date="2013" name="Science">
        <title>The Amborella genome and the evolution of flowering plants.</title>
        <authorList>
            <consortium name="Amborella Genome Project"/>
        </authorList>
    </citation>
    <scope>NUCLEOTIDE SEQUENCE [LARGE SCALE GENOMIC DNA]</scope>
</reference>
<evidence type="ECO:0000256" key="1">
    <source>
        <dbReference type="ARBA" id="ARBA00023242"/>
    </source>
</evidence>
<dbReference type="PANTHER" id="PTHR35300">
    <property type="entry name" value="COACTIVATOR CBP, KIX DOMAIN-CONTAINING PROTEIN-RELATED"/>
    <property type="match status" value="1"/>
</dbReference>
<dbReference type="Gene3D" id="1.10.246.20">
    <property type="entry name" value="Coactivator CBP, KIX domain"/>
    <property type="match status" value="1"/>
</dbReference>
<dbReference type="GO" id="GO:0003712">
    <property type="term" value="F:transcription coregulator activity"/>
    <property type="evidence" value="ECO:0007669"/>
    <property type="project" value="InterPro"/>
</dbReference>
<feature type="region of interest" description="Disordered" evidence="2">
    <location>
        <begin position="327"/>
        <end position="406"/>
    </location>
</feature>
<feature type="compositionally biased region" description="Polar residues" evidence="2">
    <location>
        <begin position="190"/>
        <end position="207"/>
    </location>
</feature>
<proteinExistence type="predicted"/>
<keyword evidence="4" id="KW-1185">Reference proteome</keyword>
<dbReference type="STRING" id="13333.W1P1M1"/>
<organism evidence="3 4">
    <name type="scientific">Amborella trichopoda</name>
    <dbReference type="NCBI Taxonomy" id="13333"/>
    <lineage>
        <taxon>Eukaryota</taxon>
        <taxon>Viridiplantae</taxon>
        <taxon>Streptophyta</taxon>
        <taxon>Embryophyta</taxon>
        <taxon>Tracheophyta</taxon>
        <taxon>Spermatophyta</taxon>
        <taxon>Magnoliopsida</taxon>
        <taxon>Amborellales</taxon>
        <taxon>Amborellaceae</taxon>
        <taxon>Amborella</taxon>
    </lineage>
</organism>
<dbReference type="OrthoDB" id="1937968at2759"/>
<dbReference type="HOGENOM" id="CLU_042862_0_0_1"/>
<feature type="region of interest" description="Disordered" evidence="2">
    <location>
        <begin position="119"/>
        <end position="147"/>
    </location>
</feature>
<sequence length="486" mass="53710">MPRPGPRPYECVRRAWHSDRHQPMRGSLIQEIFRVVNECHSSSTRKNKEWQEKLPVVVLKAEEIMYSKANSEAEYMDPKTLWERMNDAVNTMIRRDESTETGNLLQPCIEAALNLGCTPRRTSRSQQHSQRQINSSSNNNSRCYLTTTSGAPRLRVLDSTTTNTTTSIVSPIIIVSGNEKNYDASLLPLHTNQPTHINHPQPQQQFYSSSSSSTSTSSSLSTTTHLAPESFYEHTYVNAPISSSLGCPLTTMYEETHLHEMNTSTAPPLFPLYFGLTPPPQPSPPILQALYPFQDANRIPNTSHHQSSEALELELLKSSTSDLLRCRGNDDDVDDEGDCSSPTKANRDGASSENPPSVGGGTSGDYYDLSLRLGPSLVDMEGDDRGPADDSQERSKDPNLSSCTSGLRIFDNSPSWQRGAAIHLFPPEDSANDALESCSSRWNSKGDDNGLLNFKGNDDGLPLALEAILNNRKRRAPDWSNSPSAN</sequence>
<dbReference type="InterPro" id="IPR036529">
    <property type="entry name" value="KIX_dom_sf"/>
</dbReference>
<dbReference type="AlphaFoldDB" id="W1P1M1"/>
<gene>
    <name evidence="3" type="ORF">AMTR_s00078p00021180</name>
</gene>
<dbReference type="Gramene" id="ERN03722">
    <property type="protein sequence ID" value="ERN03722"/>
    <property type="gene ID" value="AMTR_s00078p00021180"/>
</dbReference>